<dbReference type="Gene3D" id="2.40.10.10">
    <property type="entry name" value="Trypsin-like serine proteases"/>
    <property type="match status" value="1"/>
</dbReference>
<dbReference type="PANTHER" id="PTHR24252:SF7">
    <property type="entry name" value="HYALIN"/>
    <property type="match status" value="1"/>
</dbReference>
<dbReference type="InterPro" id="IPR009003">
    <property type="entry name" value="Peptidase_S1_PA"/>
</dbReference>
<dbReference type="FunFam" id="2.40.10.10:FF:000120">
    <property type="entry name" value="Putative serine protease"/>
    <property type="match status" value="1"/>
</dbReference>
<keyword evidence="4 10" id="KW-0378">Hydrolase</keyword>
<feature type="signal peptide" evidence="11">
    <location>
        <begin position="1"/>
        <end position="24"/>
    </location>
</feature>
<dbReference type="EMBL" id="MTYJ01000049">
    <property type="protein sequence ID" value="OQV18456.1"/>
    <property type="molecule type" value="Genomic_DNA"/>
</dbReference>
<comment type="caution">
    <text evidence="13">The sequence shown here is derived from an EMBL/GenBank/DDBJ whole genome shotgun (WGS) entry which is preliminary data.</text>
</comment>
<evidence type="ECO:0000256" key="11">
    <source>
        <dbReference type="SAM" id="SignalP"/>
    </source>
</evidence>
<dbReference type="EC" id="3.4.21.84" evidence="9"/>
<keyword evidence="6 10" id="KW-0720">Serine protease</keyword>
<dbReference type="SMART" id="SM00020">
    <property type="entry name" value="Tryp_SPc"/>
    <property type="match status" value="1"/>
</dbReference>
<dbReference type="GO" id="GO:0004252">
    <property type="term" value="F:serine-type endopeptidase activity"/>
    <property type="evidence" value="ECO:0007669"/>
    <property type="project" value="InterPro"/>
</dbReference>
<gene>
    <name evidence="13" type="ORF">BV898_07465</name>
</gene>
<dbReference type="AlphaFoldDB" id="A0A1W0WTD9"/>
<name>A0A1W0WTD9_HYPEX</name>
<dbReference type="OrthoDB" id="6339452at2759"/>
<evidence type="ECO:0000256" key="3">
    <source>
        <dbReference type="ARBA" id="ARBA00022729"/>
    </source>
</evidence>
<evidence type="ECO:0000256" key="2">
    <source>
        <dbReference type="ARBA" id="ARBA00022670"/>
    </source>
</evidence>
<feature type="domain" description="Peptidase S1" evidence="12">
    <location>
        <begin position="50"/>
        <end position="310"/>
    </location>
</feature>
<evidence type="ECO:0000256" key="9">
    <source>
        <dbReference type="ARBA" id="ARBA00066707"/>
    </source>
</evidence>
<dbReference type="InterPro" id="IPR043504">
    <property type="entry name" value="Peptidase_S1_PA_chymotrypsin"/>
</dbReference>
<dbReference type="CDD" id="cd00190">
    <property type="entry name" value="Tryp_SPc"/>
    <property type="match status" value="1"/>
</dbReference>
<keyword evidence="1" id="KW-0768">Sushi</keyword>
<dbReference type="InterPro" id="IPR001314">
    <property type="entry name" value="Peptidase_S1A"/>
</dbReference>
<evidence type="ECO:0000256" key="5">
    <source>
        <dbReference type="ARBA" id="ARBA00022820"/>
    </source>
</evidence>
<dbReference type="Pfam" id="PF00089">
    <property type="entry name" value="Trypsin"/>
    <property type="match status" value="1"/>
</dbReference>
<evidence type="ECO:0000256" key="8">
    <source>
        <dbReference type="ARBA" id="ARBA00052079"/>
    </source>
</evidence>
<dbReference type="SUPFAM" id="SSF50494">
    <property type="entry name" value="Trypsin-like serine proteases"/>
    <property type="match status" value="1"/>
</dbReference>
<dbReference type="InterPro" id="IPR018114">
    <property type="entry name" value="TRYPSIN_HIS"/>
</dbReference>
<dbReference type="PROSITE" id="PS00135">
    <property type="entry name" value="TRYPSIN_SER"/>
    <property type="match status" value="1"/>
</dbReference>
<dbReference type="PRINTS" id="PR00722">
    <property type="entry name" value="CHYMOTRYPSIN"/>
</dbReference>
<evidence type="ECO:0000256" key="10">
    <source>
        <dbReference type="RuleBase" id="RU363034"/>
    </source>
</evidence>
<reference evidence="14" key="1">
    <citation type="submission" date="2017-01" db="EMBL/GenBank/DDBJ databases">
        <title>Comparative genomics of anhydrobiosis in the tardigrade Hypsibius dujardini.</title>
        <authorList>
            <person name="Yoshida Y."/>
            <person name="Koutsovoulos G."/>
            <person name="Laetsch D."/>
            <person name="Stevens L."/>
            <person name="Kumar S."/>
            <person name="Horikawa D."/>
            <person name="Ishino K."/>
            <person name="Komine S."/>
            <person name="Tomita M."/>
            <person name="Blaxter M."/>
            <person name="Arakawa K."/>
        </authorList>
    </citation>
    <scope>NUCLEOTIDE SEQUENCE [LARGE SCALE GENOMIC DNA]</scope>
    <source>
        <strain evidence="14">Z151</strain>
    </source>
</reference>
<evidence type="ECO:0000256" key="6">
    <source>
        <dbReference type="ARBA" id="ARBA00022825"/>
    </source>
</evidence>
<keyword evidence="7" id="KW-1015">Disulfide bond</keyword>
<evidence type="ECO:0000313" key="13">
    <source>
        <dbReference type="EMBL" id="OQV18456.1"/>
    </source>
</evidence>
<dbReference type="PANTHER" id="PTHR24252">
    <property type="entry name" value="ACROSIN-RELATED"/>
    <property type="match status" value="1"/>
</dbReference>
<evidence type="ECO:0000256" key="7">
    <source>
        <dbReference type="ARBA" id="ARBA00023157"/>
    </source>
</evidence>
<proteinExistence type="predicted"/>
<dbReference type="GO" id="GO:0042381">
    <property type="term" value="P:hemolymph coagulation"/>
    <property type="evidence" value="ECO:0007669"/>
    <property type="project" value="UniProtKB-KW"/>
</dbReference>
<dbReference type="Proteomes" id="UP000192578">
    <property type="component" value="Unassembled WGS sequence"/>
</dbReference>
<evidence type="ECO:0000313" key="14">
    <source>
        <dbReference type="Proteomes" id="UP000192578"/>
    </source>
</evidence>
<dbReference type="PROSITE" id="PS00134">
    <property type="entry name" value="TRYPSIN_HIS"/>
    <property type="match status" value="1"/>
</dbReference>
<evidence type="ECO:0000256" key="4">
    <source>
        <dbReference type="ARBA" id="ARBA00022801"/>
    </source>
</evidence>
<keyword evidence="2 10" id="KW-0645">Protease</keyword>
<sequence length="347" mass="37543">MDLKAFAVLGCAIFIFITITSTAGNEPATPTDSAPKCGKPQTPPSKGFRIVGGGAAQNNSWPWVCALVQEIKKPDGMTYRQFCDCTLIDKEWVVTAAHCLEGLTPAQFNYYVKVYVGVEDLTKAMHNSAKKYNISQTIKHEGFVMKTKHNDIAVIKLHKAVEKFDNDTMPACLPTRYVGAGDYVQTSGPYNRKLCYVGGWGHTYEGESGKKGFVGSGSDKLKQTSAEIFAQVDCKRKLPVTESMFCAGYEQGGRDTCQGDSGGPLVCDDGNGTWVLHGIVSWGPGCARAGSPGVYTNVFHMKEWIKSKTGKDFDHVSGSSDTDAIAAVTETTPLYEGRFDGAEVPIV</sequence>
<evidence type="ECO:0000256" key="1">
    <source>
        <dbReference type="ARBA" id="ARBA00022659"/>
    </source>
</evidence>
<feature type="chain" id="PRO_5013048682" description="limulus clotting factor C" evidence="11">
    <location>
        <begin position="25"/>
        <end position="347"/>
    </location>
</feature>
<accession>A0A1W0WTD9</accession>
<keyword evidence="5" id="KW-0353">Hemolymph clotting</keyword>
<dbReference type="InterPro" id="IPR033116">
    <property type="entry name" value="TRYPSIN_SER"/>
</dbReference>
<comment type="catalytic activity">
    <reaction evidence="8">
        <text>Selective cleavage of 103-Arg-|-Ser-104 and 124-Ile-|-Ile-125 bonds in Limulus clotting factor B to form activated factor B. Cleavage of -Pro-Arg-|-Xaa- bonds in synthetic substrates.</text>
        <dbReference type="EC" id="3.4.21.84"/>
    </reaction>
</comment>
<protein>
    <recommendedName>
        <fullName evidence="9">limulus clotting factor C</fullName>
        <ecNumber evidence="9">3.4.21.84</ecNumber>
    </recommendedName>
</protein>
<evidence type="ECO:0000259" key="12">
    <source>
        <dbReference type="PROSITE" id="PS50240"/>
    </source>
</evidence>
<dbReference type="InterPro" id="IPR001254">
    <property type="entry name" value="Trypsin_dom"/>
</dbReference>
<dbReference type="GO" id="GO:0006508">
    <property type="term" value="P:proteolysis"/>
    <property type="evidence" value="ECO:0007669"/>
    <property type="project" value="UniProtKB-KW"/>
</dbReference>
<keyword evidence="14" id="KW-1185">Reference proteome</keyword>
<organism evidence="13 14">
    <name type="scientific">Hypsibius exemplaris</name>
    <name type="common">Freshwater tardigrade</name>
    <dbReference type="NCBI Taxonomy" id="2072580"/>
    <lineage>
        <taxon>Eukaryota</taxon>
        <taxon>Metazoa</taxon>
        <taxon>Ecdysozoa</taxon>
        <taxon>Tardigrada</taxon>
        <taxon>Eutardigrada</taxon>
        <taxon>Parachela</taxon>
        <taxon>Hypsibioidea</taxon>
        <taxon>Hypsibiidae</taxon>
        <taxon>Hypsibius</taxon>
    </lineage>
</organism>
<dbReference type="PROSITE" id="PS50240">
    <property type="entry name" value="TRYPSIN_DOM"/>
    <property type="match status" value="1"/>
</dbReference>
<keyword evidence="3 11" id="KW-0732">Signal</keyword>